<dbReference type="AlphaFoldDB" id="A0A831STK3"/>
<keyword evidence="1" id="KW-1133">Transmembrane helix</keyword>
<keyword evidence="1" id="KW-0472">Membrane</keyword>
<keyword evidence="1" id="KW-0812">Transmembrane</keyword>
<organism evidence="2">
    <name type="scientific">Prosthecochloris aestuarii</name>
    <dbReference type="NCBI Taxonomy" id="1102"/>
    <lineage>
        <taxon>Bacteria</taxon>
        <taxon>Pseudomonadati</taxon>
        <taxon>Chlorobiota</taxon>
        <taxon>Chlorobiia</taxon>
        <taxon>Chlorobiales</taxon>
        <taxon>Chlorobiaceae</taxon>
        <taxon>Prosthecochloris</taxon>
    </lineage>
</organism>
<accession>A0A831STK3</accession>
<feature type="transmembrane region" description="Helical" evidence="1">
    <location>
        <begin position="21"/>
        <end position="43"/>
    </location>
</feature>
<protein>
    <recommendedName>
        <fullName evidence="3">Transmembrane protein</fullName>
    </recommendedName>
</protein>
<sequence length="157" mass="17389">MNSKQQPMKDPLVKDLSFRNWIKALLLSPGTLFSAAYLVIYLLTNISLSGSIRNRIADSVSRATGENWQLSVQSLHAGAQLNTVTLKNIRITPTSSGQASAPEKLVPISIKELEVPCRRVFTIFFDNRQADISSEDISRRILVSMKHKGGSPKRSAH</sequence>
<evidence type="ECO:0000313" key="2">
    <source>
        <dbReference type="EMBL" id="HED31010.1"/>
    </source>
</evidence>
<proteinExistence type="predicted"/>
<gene>
    <name evidence="2" type="ORF">ENN50_04865</name>
</gene>
<dbReference type="Proteomes" id="UP000886335">
    <property type="component" value="Unassembled WGS sequence"/>
</dbReference>
<dbReference type="EMBL" id="DSBW01000112">
    <property type="protein sequence ID" value="HED31010.1"/>
    <property type="molecule type" value="Genomic_DNA"/>
</dbReference>
<name>A0A831STK3_PROAE</name>
<evidence type="ECO:0000256" key="1">
    <source>
        <dbReference type="SAM" id="Phobius"/>
    </source>
</evidence>
<reference evidence="2" key="1">
    <citation type="journal article" date="2020" name="mSystems">
        <title>Genome- and Community-Level Interaction Insights into Carbon Utilization and Element Cycling Functions of Hydrothermarchaeota in Hydrothermal Sediment.</title>
        <authorList>
            <person name="Zhou Z."/>
            <person name="Liu Y."/>
            <person name="Xu W."/>
            <person name="Pan J."/>
            <person name="Luo Z.H."/>
            <person name="Li M."/>
        </authorList>
    </citation>
    <scope>NUCLEOTIDE SEQUENCE [LARGE SCALE GENOMIC DNA]</scope>
    <source>
        <strain evidence="2">SpSt-1181</strain>
    </source>
</reference>
<comment type="caution">
    <text evidence="2">The sequence shown here is derived from an EMBL/GenBank/DDBJ whole genome shotgun (WGS) entry which is preliminary data.</text>
</comment>
<evidence type="ECO:0008006" key="3">
    <source>
        <dbReference type="Google" id="ProtNLM"/>
    </source>
</evidence>